<gene>
    <name evidence="9" type="primary">ilvC</name>
    <name evidence="13" type="ORF">SAMN04488502_11624</name>
</gene>
<feature type="domain" description="KARI C-terminal knotted" evidence="12">
    <location>
        <begin position="184"/>
        <end position="329"/>
    </location>
</feature>
<comment type="pathway">
    <text evidence="2 9">Amino-acid biosynthesis; L-isoleucine biosynthesis; L-isoleucine from 2-oxobutanoate: step 2/4.</text>
</comment>
<comment type="pathway">
    <text evidence="1 9">Amino-acid biosynthesis; L-valine biosynthesis; L-valine from pyruvate: step 2/4.</text>
</comment>
<dbReference type="GO" id="GO:0000287">
    <property type="term" value="F:magnesium ion binding"/>
    <property type="evidence" value="ECO:0007669"/>
    <property type="project" value="UniProtKB-UniRule"/>
</dbReference>
<dbReference type="PROSITE" id="PS51850">
    <property type="entry name" value="KARI_N"/>
    <property type="match status" value="1"/>
</dbReference>
<evidence type="ECO:0000313" key="13">
    <source>
        <dbReference type="EMBL" id="SDN27168.1"/>
    </source>
</evidence>
<feature type="binding site" evidence="9 10">
    <location>
        <position position="192"/>
    </location>
    <ligand>
        <name>Mg(2+)</name>
        <dbReference type="ChEBI" id="CHEBI:18420"/>
        <label>2</label>
    </ligand>
</feature>
<dbReference type="PROSITE" id="PS51851">
    <property type="entry name" value="KARI_C"/>
    <property type="match status" value="1"/>
</dbReference>
<dbReference type="PANTHER" id="PTHR21371">
    <property type="entry name" value="KETOL-ACID REDUCTOISOMERASE, MITOCHONDRIAL"/>
    <property type="match status" value="1"/>
</dbReference>
<keyword evidence="8 9" id="KW-0100">Branched-chain amino acid biosynthesis</keyword>
<protein>
    <recommendedName>
        <fullName evidence="9">Ketol-acid reductoisomerase (NADP(+))</fullName>
        <shortName evidence="9">KARI</shortName>
        <ecNumber evidence="9">1.1.1.86</ecNumber>
    </recommendedName>
    <alternativeName>
        <fullName evidence="9">Acetohydroxy-acid isomeroreductase</fullName>
        <shortName evidence="9">AHIR</shortName>
    </alternativeName>
    <alternativeName>
        <fullName evidence="9">Alpha-keto-beta-hydroxylacyl reductoisomerase</fullName>
    </alternativeName>
</protein>
<comment type="similarity">
    <text evidence="3 9 10">Belongs to the ketol-acid reductoisomerase family.</text>
</comment>
<feature type="domain" description="KARI N-terminal Rossmann" evidence="11">
    <location>
        <begin position="3"/>
        <end position="183"/>
    </location>
</feature>
<dbReference type="EMBL" id="FNHB01000016">
    <property type="protein sequence ID" value="SDN27168.1"/>
    <property type="molecule type" value="Genomic_DNA"/>
</dbReference>
<dbReference type="InterPro" id="IPR000506">
    <property type="entry name" value="KARI_C"/>
</dbReference>
<keyword evidence="14" id="KW-1185">Reference proteome</keyword>
<dbReference type="SUPFAM" id="SSF51735">
    <property type="entry name" value="NAD(P)-binding Rossmann-fold domains"/>
    <property type="match status" value="1"/>
</dbReference>
<dbReference type="NCBIfam" id="NF004017">
    <property type="entry name" value="PRK05479.1"/>
    <property type="match status" value="1"/>
</dbReference>
<feature type="binding site" evidence="9">
    <location>
        <position position="135"/>
    </location>
    <ligand>
        <name>NADP(+)</name>
        <dbReference type="ChEBI" id="CHEBI:58349"/>
    </ligand>
</feature>
<dbReference type="Gene3D" id="3.40.50.720">
    <property type="entry name" value="NAD(P)-binding Rossmann-like Domain"/>
    <property type="match status" value="1"/>
</dbReference>
<comment type="cofactor">
    <cofactor evidence="9">
        <name>Mg(2+)</name>
        <dbReference type="ChEBI" id="CHEBI:18420"/>
    </cofactor>
    <text evidence="9">Binds 2 magnesium ions per subunit.</text>
</comment>
<dbReference type="GO" id="GO:0009099">
    <property type="term" value="P:L-valine biosynthetic process"/>
    <property type="evidence" value="ECO:0007669"/>
    <property type="project" value="UniProtKB-UniRule"/>
</dbReference>
<feature type="binding site" evidence="9">
    <location>
        <position position="52"/>
    </location>
    <ligand>
        <name>NADP(+)</name>
        <dbReference type="ChEBI" id="CHEBI:58349"/>
    </ligand>
</feature>
<keyword evidence="13" id="KW-0413">Isomerase</keyword>
<dbReference type="NCBIfam" id="TIGR00465">
    <property type="entry name" value="ilvC"/>
    <property type="match status" value="1"/>
</dbReference>
<comment type="caution">
    <text evidence="9">Lacks conserved residue(s) required for the propagation of feature annotation.</text>
</comment>
<dbReference type="SUPFAM" id="SSF48179">
    <property type="entry name" value="6-phosphogluconate dehydrogenase C-terminal domain-like"/>
    <property type="match status" value="1"/>
</dbReference>
<evidence type="ECO:0000256" key="2">
    <source>
        <dbReference type="ARBA" id="ARBA00004885"/>
    </source>
</evidence>
<evidence type="ECO:0000313" key="14">
    <source>
        <dbReference type="Proteomes" id="UP000214880"/>
    </source>
</evidence>
<feature type="binding site" evidence="9 10">
    <location>
        <position position="232"/>
    </location>
    <ligand>
        <name>Mg(2+)</name>
        <dbReference type="ChEBI" id="CHEBI:18420"/>
        <label>2</label>
    </ligand>
</feature>
<evidence type="ECO:0000256" key="10">
    <source>
        <dbReference type="PROSITE-ProRule" id="PRU01198"/>
    </source>
</evidence>
<feature type="binding site" evidence="9 10">
    <location>
        <position position="253"/>
    </location>
    <ligand>
        <name>substrate</name>
    </ligand>
</feature>
<dbReference type="InterPro" id="IPR036291">
    <property type="entry name" value="NAD(P)-bd_dom_sf"/>
</dbReference>
<keyword evidence="7 9" id="KW-0560">Oxidoreductase</keyword>
<name>A0A1H0A0R3_9FIRM</name>
<evidence type="ECO:0000259" key="12">
    <source>
        <dbReference type="PROSITE" id="PS51851"/>
    </source>
</evidence>
<comment type="catalytic activity">
    <reaction evidence="9">
        <text>(2R,3R)-2,3-dihydroxy-3-methylpentanoate + NADP(+) = (S)-2-ethyl-2-hydroxy-3-oxobutanoate + NADPH + H(+)</text>
        <dbReference type="Rhea" id="RHEA:13493"/>
        <dbReference type="ChEBI" id="CHEBI:15378"/>
        <dbReference type="ChEBI" id="CHEBI:49256"/>
        <dbReference type="ChEBI" id="CHEBI:49258"/>
        <dbReference type="ChEBI" id="CHEBI:57783"/>
        <dbReference type="ChEBI" id="CHEBI:58349"/>
        <dbReference type="EC" id="1.1.1.86"/>
    </reaction>
</comment>
<dbReference type="PANTHER" id="PTHR21371:SF1">
    <property type="entry name" value="KETOL-ACID REDUCTOISOMERASE, MITOCHONDRIAL"/>
    <property type="match status" value="1"/>
</dbReference>
<dbReference type="GO" id="GO:0005829">
    <property type="term" value="C:cytosol"/>
    <property type="evidence" value="ECO:0007669"/>
    <property type="project" value="TreeGrafter"/>
</dbReference>
<dbReference type="AlphaFoldDB" id="A0A1H0A0R3"/>
<keyword evidence="4 9" id="KW-0028">Amino-acid biosynthesis</keyword>
<dbReference type="GO" id="GO:0016853">
    <property type="term" value="F:isomerase activity"/>
    <property type="evidence" value="ECO:0007669"/>
    <property type="project" value="UniProtKB-KW"/>
</dbReference>
<evidence type="ECO:0000256" key="4">
    <source>
        <dbReference type="ARBA" id="ARBA00022605"/>
    </source>
</evidence>
<evidence type="ECO:0000256" key="1">
    <source>
        <dbReference type="ARBA" id="ARBA00004864"/>
    </source>
</evidence>
<dbReference type="EC" id="1.1.1.86" evidence="9"/>
<feature type="binding site" evidence="9 10">
    <location>
        <position position="228"/>
    </location>
    <ligand>
        <name>Mg(2+)</name>
        <dbReference type="ChEBI" id="CHEBI:18420"/>
        <label>2</label>
    </ligand>
</feature>
<dbReference type="UniPathway" id="UPA00049">
    <property type="reaction ID" value="UER00060"/>
</dbReference>
<reference evidence="13 14" key="1">
    <citation type="submission" date="2016-10" db="EMBL/GenBank/DDBJ databases">
        <authorList>
            <person name="de Groot N.N."/>
        </authorList>
    </citation>
    <scope>NUCLEOTIDE SEQUENCE [LARGE SCALE GENOMIC DNA]</scope>
    <source>
        <strain evidence="13 14">DSM 1736</strain>
    </source>
</reference>
<evidence type="ECO:0000256" key="5">
    <source>
        <dbReference type="ARBA" id="ARBA00022723"/>
    </source>
</evidence>
<organism evidence="13 14">
    <name type="scientific">Dendrosporobacter quercicolus</name>
    <dbReference type="NCBI Taxonomy" id="146817"/>
    <lineage>
        <taxon>Bacteria</taxon>
        <taxon>Bacillati</taxon>
        <taxon>Bacillota</taxon>
        <taxon>Negativicutes</taxon>
        <taxon>Selenomonadales</taxon>
        <taxon>Sporomusaceae</taxon>
        <taxon>Dendrosporobacter</taxon>
    </lineage>
</organism>
<evidence type="ECO:0000256" key="8">
    <source>
        <dbReference type="ARBA" id="ARBA00023304"/>
    </source>
</evidence>
<feature type="binding site" evidence="9">
    <location>
        <position position="54"/>
    </location>
    <ligand>
        <name>NADP(+)</name>
        <dbReference type="ChEBI" id="CHEBI:58349"/>
    </ligand>
</feature>
<feature type="binding site" evidence="9 10">
    <location>
        <position position="196"/>
    </location>
    <ligand>
        <name>Mg(2+)</name>
        <dbReference type="ChEBI" id="CHEBI:18420"/>
        <label>1</label>
    </ligand>
</feature>
<feature type="binding site" evidence="9">
    <location>
        <begin position="26"/>
        <end position="29"/>
    </location>
    <ligand>
        <name>NADP(+)</name>
        <dbReference type="ChEBI" id="CHEBI:58349"/>
    </ligand>
</feature>
<dbReference type="NCBIfam" id="NF009940">
    <property type="entry name" value="PRK13403.1"/>
    <property type="match status" value="1"/>
</dbReference>
<dbReference type="STRING" id="146817.SAMN04488502_11624"/>
<dbReference type="InterPro" id="IPR008927">
    <property type="entry name" value="6-PGluconate_DH-like_C_sf"/>
</dbReference>
<dbReference type="HAMAP" id="MF_00435">
    <property type="entry name" value="IlvC"/>
    <property type="match status" value="1"/>
</dbReference>
<dbReference type="UniPathway" id="UPA00047">
    <property type="reaction ID" value="UER00056"/>
</dbReference>
<evidence type="ECO:0000256" key="9">
    <source>
        <dbReference type="HAMAP-Rule" id="MF_00435"/>
    </source>
</evidence>
<proteinExistence type="inferred from homology"/>
<dbReference type="Gene3D" id="6.10.240.10">
    <property type="match status" value="1"/>
</dbReference>
<evidence type="ECO:0000256" key="7">
    <source>
        <dbReference type="ARBA" id="ARBA00023002"/>
    </source>
</evidence>
<sequence>MMAKMYYEQDANWDLIQNKTVAVIGYGSQGHAHALNLKDSGVSVIVGLYQGSKSWTKAESDGLTVAPVAQAVAAADITMILIPDEKQAKVYREEIAPNLQTGSALVFAHGFNIHFNQIIPPGNVDVFMVAPKGPGHLVRRVFTEGGGVPCLMAVHQDYSGAARELALAYARGIGGARAGVLPTTFKEETETDLFGEQAVLCGGCTELIKAGFETLVEAGYQPELAYFECLHEMKLIVDLMYEGGMAAMRYSISDTAEYGDYMIGKRIITDETRAEMKKVLAEIQNGVFARNWILENQANRAEFSATRRREAEHQVEKVGKELRSMMTWLNKK</sequence>
<dbReference type="Pfam" id="PF07991">
    <property type="entry name" value="KARI_N"/>
    <property type="match status" value="1"/>
</dbReference>
<dbReference type="GO" id="GO:0004455">
    <property type="term" value="F:ketol-acid reductoisomerase activity"/>
    <property type="evidence" value="ECO:0007669"/>
    <property type="project" value="UniProtKB-UniRule"/>
</dbReference>
<keyword evidence="5 9" id="KW-0479">Metal-binding</keyword>
<keyword evidence="6 9" id="KW-0460">Magnesium</keyword>
<feature type="binding site" evidence="9 10">
    <location>
        <position position="192"/>
    </location>
    <ligand>
        <name>Mg(2+)</name>
        <dbReference type="ChEBI" id="CHEBI:18420"/>
        <label>1</label>
    </ligand>
</feature>
<dbReference type="Pfam" id="PF01450">
    <property type="entry name" value="KARI_C"/>
    <property type="match status" value="1"/>
</dbReference>
<dbReference type="InterPro" id="IPR014359">
    <property type="entry name" value="KARI_prok"/>
</dbReference>
<accession>A0A1H0A0R3</accession>
<dbReference type="FunFam" id="3.40.50.720:FF:000023">
    <property type="entry name" value="Ketol-acid reductoisomerase (NADP(+))"/>
    <property type="match status" value="1"/>
</dbReference>
<comment type="catalytic activity">
    <reaction evidence="9">
        <text>(2R)-2,3-dihydroxy-3-methylbutanoate + NADP(+) = (2S)-2-acetolactate + NADPH + H(+)</text>
        <dbReference type="Rhea" id="RHEA:22068"/>
        <dbReference type="ChEBI" id="CHEBI:15378"/>
        <dbReference type="ChEBI" id="CHEBI:49072"/>
        <dbReference type="ChEBI" id="CHEBI:57783"/>
        <dbReference type="ChEBI" id="CHEBI:58349"/>
        <dbReference type="ChEBI" id="CHEBI:58476"/>
        <dbReference type="EC" id="1.1.1.86"/>
    </reaction>
</comment>
<keyword evidence="9" id="KW-0521">NADP</keyword>
<dbReference type="GO" id="GO:0009097">
    <property type="term" value="P:isoleucine biosynthetic process"/>
    <property type="evidence" value="ECO:0007669"/>
    <property type="project" value="UniProtKB-UniRule"/>
</dbReference>
<comment type="function">
    <text evidence="9">Involved in the biosynthesis of branched-chain amino acids (BCAA). Catalyzes an alkyl-migration followed by a ketol-acid reduction of (S)-2-acetolactate (S2AL) to yield (R)-2,3-dihydroxy-isovalerate. In the isomerase reaction, S2AL is rearranged via a Mg-dependent methyl migration to produce 3-hydroxy-3-methyl-2-ketobutyrate (HMKB). In the reductase reaction, this 2-ketoacid undergoes a metal-dependent reduction by NADPH to yield (R)-2,3-dihydroxy-isovalerate.</text>
</comment>
<dbReference type="Proteomes" id="UP000214880">
    <property type="component" value="Unassembled WGS sequence"/>
</dbReference>
<dbReference type="InterPro" id="IPR013116">
    <property type="entry name" value="KARI_N"/>
</dbReference>
<evidence type="ECO:0000256" key="3">
    <source>
        <dbReference type="ARBA" id="ARBA00010318"/>
    </source>
</evidence>
<evidence type="ECO:0000256" key="6">
    <source>
        <dbReference type="ARBA" id="ARBA00022842"/>
    </source>
</evidence>
<feature type="active site" evidence="9">
    <location>
        <position position="109"/>
    </location>
</feature>
<dbReference type="GO" id="GO:0050661">
    <property type="term" value="F:NADP binding"/>
    <property type="evidence" value="ECO:0007669"/>
    <property type="project" value="InterPro"/>
</dbReference>
<dbReference type="InterPro" id="IPR013023">
    <property type="entry name" value="KARI"/>
</dbReference>
<dbReference type="PIRSF" id="PIRSF000116">
    <property type="entry name" value="IlvC_gammaproteo"/>
    <property type="match status" value="1"/>
</dbReference>
<evidence type="ECO:0000259" key="11">
    <source>
        <dbReference type="PROSITE" id="PS51850"/>
    </source>
</evidence>